<evidence type="ECO:0000313" key="3">
    <source>
        <dbReference type="Proteomes" id="UP000748025"/>
    </source>
</evidence>
<dbReference type="Proteomes" id="UP000748025">
    <property type="component" value="Unassembled WGS sequence"/>
</dbReference>
<protein>
    <submittedName>
        <fullName evidence="2">Uncharacterized protein</fullName>
    </submittedName>
</protein>
<reference evidence="2" key="1">
    <citation type="journal article" date="2020" name="bioRxiv">
        <title>Whole genome comparisons of ergot fungi reveals the divergence and evolution of species within the genus Claviceps are the result of varying mechanisms driving genome evolution and host range expansion.</title>
        <authorList>
            <person name="Wyka S.A."/>
            <person name="Mondo S.J."/>
            <person name="Liu M."/>
            <person name="Dettman J."/>
            <person name="Nalam V."/>
            <person name="Broders K.D."/>
        </authorList>
    </citation>
    <scope>NUCLEOTIDE SEQUENCE</scope>
    <source>
        <strain evidence="2">CCC 602</strain>
    </source>
</reference>
<sequence>MPVARYAIKPSRALLARSQLRCGWHRHTNTIPTHSHQSRSFAAASLPSGSSSSSSSSSSADVFTLSQIPQSAFGKVIAQNRDSFKSLSCAEYYAVAQQFAEAVRRGSNPWAVSFSG</sequence>
<feature type="region of interest" description="Disordered" evidence="1">
    <location>
        <begin position="28"/>
        <end position="59"/>
    </location>
</feature>
<feature type="non-terminal residue" evidence="2">
    <location>
        <position position="116"/>
    </location>
</feature>
<dbReference type="AlphaFoldDB" id="A0A9P7N343"/>
<evidence type="ECO:0000313" key="2">
    <source>
        <dbReference type="EMBL" id="KAG5988743.1"/>
    </source>
</evidence>
<gene>
    <name evidence="2" type="ORF">E4U43_004637</name>
</gene>
<name>A0A9P7N343_9HYPO</name>
<dbReference type="EMBL" id="SRPW01003027">
    <property type="protein sequence ID" value="KAG5988743.1"/>
    <property type="molecule type" value="Genomic_DNA"/>
</dbReference>
<keyword evidence="3" id="KW-1185">Reference proteome</keyword>
<organism evidence="2 3">
    <name type="scientific">Claviceps pusilla</name>
    <dbReference type="NCBI Taxonomy" id="123648"/>
    <lineage>
        <taxon>Eukaryota</taxon>
        <taxon>Fungi</taxon>
        <taxon>Dikarya</taxon>
        <taxon>Ascomycota</taxon>
        <taxon>Pezizomycotina</taxon>
        <taxon>Sordariomycetes</taxon>
        <taxon>Hypocreomycetidae</taxon>
        <taxon>Hypocreales</taxon>
        <taxon>Clavicipitaceae</taxon>
        <taxon>Claviceps</taxon>
    </lineage>
</organism>
<feature type="compositionally biased region" description="Polar residues" evidence="1">
    <location>
        <begin position="29"/>
        <end position="39"/>
    </location>
</feature>
<evidence type="ECO:0000256" key="1">
    <source>
        <dbReference type="SAM" id="MobiDB-lite"/>
    </source>
</evidence>
<dbReference type="OrthoDB" id="5379420at2759"/>
<comment type="caution">
    <text evidence="2">The sequence shown here is derived from an EMBL/GenBank/DDBJ whole genome shotgun (WGS) entry which is preliminary data.</text>
</comment>
<proteinExistence type="predicted"/>
<feature type="compositionally biased region" description="Low complexity" evidence="1">
    <location>
        <begin position="40"/>
        <end position="59"/>
    </location>
</feature>
<accession>A0A9P7N343</accession>